<feature type="transmembrane region" description="Helical" evidence="1">
    <location>
        <begin position="20"/>
        <end position="42"/>
    </location>
</feature>
<accession>A0ABQ4BUS2</accession>
<feature type="transmembrane region" description="Helical" evidence="1">
    <location>
        <begin position="374"/>
        <end position="393"/>
    </location>
</feature>
<proteinExistence type="predicted"/>
<feature type="transmembrane region" description="Helical" evidence="1">
    <location>
        <begin position="177"/>
        <end position="197"/>
    </location>
</feature>
<dbReference type="EMBL" id="BONC01000002">
    <property type="protein sequence ID" value="GIF54268.1"/>
    <property type="molecule type" value="Genomic_DNA"/>
</dbReference>
<keyword evidence="1" id="KW-1133">Transmembrane helix</keyword>
<dbReference type="Proteomes" id="UP000624325">
    <property type="component" value="Unassembled WGS sequence"/>
</dbReference>
<feature type="transmembrane region" description="Helical" evidence="1">
    <location>
        <begin position="312"/>
        <end position="334"/>
    </location>
</feature>
<keyword evidence="1" id="KW-0812">Transmembrane</keyword>
<dbReference type="Gene3D" id="1.20.1250.20">
    <property type="entry name" value="MFS general substrate transporter like domains"/>
    <property type="match status" value="1"/>
</dbReference>
<name>A0ABQ4BUS2_9ACTN</name>
<keyword evidence="3" id="KW-1185">Reference proteome</keyword>
<feature type="transmembrane region" description="Helical" evidence="1">
    <location>
        <begin position="257"/>
        <end position="277"/>
    </location>
</feature>
<evidence type="ECO:0000313" key="2">
    <source>
        <dbReference type="EMBL" id="GIF54268.1"/>
    </source>
</evidence>
<feature type="transmembrane region" description="Helical" evidence="1">
    <location>
        <begin position="289"/>
        <end position="306"/>
    </location>
</feature>
<evidence type="ECO:0000313" key="3">
    <source>
        <dbReference type="Proteomes" id="UP000624325"/>
    </source>
</evidence>
<organism evidence="2 3">
    <name type="scientific">Asanoa iriomotensis</name>
    <dbReference type="NCBI Taxonomy" id="234613"/>
    <lineage>
        <taxon>Bacteria</taxon>
        <taxon>Bacillati</taxon>
        <taxon>Actinomycetota</taxon>
        <taxon>Actinomycetes</taxon>
        <taxon>Micromonosporales</taxon>
        <taxon>Micromonosporaceae</taxon>
        <taxon>Asanoa</taxon>
    </lineage>
</organism>
<feature type="transmembrane region" description="Helical" evidence="1">
    <location>
        <begin position="48"/>
        <end position="69"/>
    </location>
</feature>
<dbReference type="PANTHER" id="PTHR23542">
    <property type="match status" value="1"/>
</dbReference>
<sequence>MAALRQYLVVWRIPGAPLLFVFGIIGRLGIGMTPLALILVVQGVTGRFAAAGIAGGIYAVSGAVVSPLAGRVADRIGPTPVLLVTGVAHPLALLALVLVHTHGLAAIYVATAVAGATYPPLTAAVRGAWNDVTGPSTGRYALRNLALAAETAMFELVFVLGPLLVSGFLLFADATAALVGAGVVTLVGTLVVALGKVMRGWQPHPASTHAKGLGPLRVGGFPALLVCVFGLGTAFGATGVIVPAFATAEGVADPDSLAGVLLAIWAVGSAVGGFWFGTRPSADNMTRQFAVLLTLLASTFAIYAVMPSPWALGIALVFGGVVIAPGLTVENTMVGRLAPASMLNEAYTWMVTVSVAASAVGGAVAGWLVDEVGVPWAFIFAGAAVGVAALVAAPPSGPIRRAETLAAVRLERALQPEAV</sequence>
<feature type="transmembrane region" description="Helical" evidence="1">
    <location>
        <begin position="81"/>
        <end position="99"/>
    </location>
</feature>
<protein>
    <submittedName>
        <fullName evidence="2">MFS transporter</fullName>
    </submittedName>
</protein>
<feature type="transmembrane region" description="Helical" evidence="1">
    <location>
        <begin position="145"/>
        <end position="171"/>
    </location>
</feature>
<feature type="transmembrane region" description="Helical" evidence="1">
    <location>
        <begin position="346"/>
        <end position="368"/>
    </location>
</feature>
<dbReference type="PANTHER" id="PTHR23542:SF1">
    <property type="entry name" value="MAJOR FACILITATOR SUPERFAMILY (MFS) PROFILE DOMAIN-CONTAINING PROTEIN"/>
    <property type="match status" value="1"/>
</dbReference>
<gene>
    <name evidence="2" type="ORF">Air01nite_03630</name>
</gene>
<feature type="transmembrane region" description="Helical" evidence="1">
    <location>
        <begin position="218"/>
        <end position="245"/>
    </location>
</feature>
<comment type="caution">
    <text evidence="2">The sequence shown here is derived from an EMBL/GenBank/DDBJ whole genome shotgun (WGS) entry which is preliminary data.</text>
</comment>
<dbReference type="InterPro" id="IPR011701">
    <property type="entry name" value="MFS"/>
</dbReference>
<feature type="transmembrane region" description="Helical" evidence="1">
    <location>
        <begin position="105"/>
        <end position="125"/>
    </location>
</feature>
<dbReference type="Pfam" id="PF07690">
    <property type="entry name" value="MFS_1"/>
    <property type="match status" value="1"/>
</dbReference>
<dbReference type="SUPFAM" id="SSF103473">
    <property type="entry name" value="MFS general substrate transporter"/>
    <property type="match status" value="1"/>
</dbReference>
<dbReference type="InterPro" id="IPR036259">
    <property type="entry name" value="MFS_trans_sf"/>
</dbReference>
<keyword evidence="1" id="KW-0472">Membrane</keyword>
<reference evidence="2 3" key="1">
    <citation type="submission" date="2021-01" db="EMBL/GenBank/DDBJ databases">
        <title>Whole genome shotgun sequence of Asanoa iriomotensis NBRC 100142.</title>
        <authorList>
            <person name="Komaki H."/>
            <person name="Tamura T."/>
        </authorList>
    </citation>
    <scope>NUCLEOTIDE SEQUENCE [LARGE SCALE GENOMIC DNA]</scope>
    <source>
        <strain evidence="2 3">NBRC 100142</strain>
    </source>
</reference>
<dbReference type="RefSeq" id="WP_203699998.1">
    <property type="nucleotide sequence ID" value="NZ_BAAALU010000011.1"/>
</dbReference>
<evidence type="ECO:0000256" key="1">
    <source>
        <dbReference type="SAM" id="Phobius"/>
    </source>
</evidence>